<dbReference type="Pfam" id="PF04927">
    <property type="entry name" value="SMP"/>
    <property type="match status" value="1"/>
</dbReference>
<dbReference type="AlphaFoldDB" id="A0A8T0WQS6"/>
<organism evidence="4 5">
    <name type="scientific">Panicum virgatum</name>
    <name type="common">Blackwell switchgrass</name>
    <dbReference type="NCBI Taxonomy" id="38727"/>
    <lineage>
        <taxon>Eukaryota</taxon>
        <taxon>Viridiplantae</taxon>
        <taxon>Streptophyta</taxon>
        <taxon>Embryophyta</taxon>
        <taxon>Tracheophyta</taxon>
        <taxon>Spermatophyta</taxon>
        <taxon>Magnoliopsida</taxon>
        <taxon>Liliopsida</taxon>
        <taxon>Poales</taxon>
        <taxon>Poaceae</taxon>
        <taxon>PACMAD clade</taxon>
        <taxon>Panicoideae</taxon>
        <taxon>Panicodae</taxon>
        <taxon>Paniceae</taxon>
        <taxon>Panicinae</taxon>
        <taxon>Panicum</taxon>
        <taxon>Panicum sect. Hiantes</taxon>
    </lineage>
</organism>
<dbReference type="EMBL" id="CM029038">
    <property type="protein sequence ID" value="KAG2651911.1"/>
    <property type="molecule type" value="Genomic_DNA"/>
</dbReference>
<reference evidence="4" key="1">
    <citation type="submission" date="2020-05" db="EMBL/GenBank/DDBJ databases">
        <title>WGS assembly of Panicum virgatum.</title>
        <authorList>
            <person name="Lovell J.T."/>
            <person name="Jenkins J."/>
            <person name="Shu S."/>
            <person name="Juenger T.E."/>
            <person name="Schmutz J."/>
        </authorList>
    </citation>
    <scope>NUCLEOTIDE SEQUENCE</scope>
    <source>
        <strain evidence="4">AP13</strain>
    </source>
</reference>
<keyword evidence="2" id="KW-0677">Repeat</keyword>
<dbReference type="InterPro" id="IPR007011">
    <property type="entry name" value="LEA_SMP_dom"/>
</dbReference>
<dbReference type="Proteomes" id="UP000823388">
    <property type="component" value="Chromosome 1N"/>
</dbReference>
<dbReference type="PANTHER" id="PTHR31174:SF24">
    <property type="entry name" value="SMP DOMAIN-CONTAINING PROTEIN"/>
    <property type="match status" value="1"/>
</dbReference>
<evidence type="ECO:0000313" key="5">
    <source>
        <dbReference type="Proteomes" id="UP000823388"/>
    </source>
</evidence>
<comment type="similarity">
    <text evidence="1">Belongs to the LEA type SMP family.</text>
</comment>
<feature type="domain" description="SMP" evidence="3">
    <location>
        <begin position="6"/>
        <end position="50"/>
    </location>
</feature>
<keyword evidence="5" id="KW-1185">Reference proteome</keyword>
<sequence>MALSPAGGRPVDRAYASAIEAAEESATGLGRVVPGGVAAAAQRAAAANEHGAVVAVRDVLGDAATGTPGDRAATWVEWRGGGGMGEVADAAVAAVQINEGSTLPL</sequence>
<dbReference type="InterPro" id="IPR042971">
    <property type="entry name" value="LEA_SMP"/>
</dbReference>
<proteinExistence type="inferred from homology"/>
<name>A0A8T0WQS6_PANVG</name>
<evidence type="ECO:0000256" key="1">
    <source>
        <dbReference type="ARBA" id="ARBA00010733"/>
    </source>
</evidence>
<gene>
    <name evidence="4" type="ORF">PVAP13_1NG321919</name>
</gene>
<dbReference type="PANTHER" id="PTHR31174">
    <property type="entry name" value="SEED MATURATION FAMILY PROTEIN"/>
    <property type="match status" value="1"/>
</dbReference>
<protein>
    <recommendedName>
        <fullName evidence="3">SMP domain-containing protein</fullName>
    </recommendedName>
</protein>
<evidence type="ECO:0000259" key="3">
    <source>
        <dbReference type="Pfam" id="PF04927"/>
    </source>
</evidence>
<evidence type="ECO:0000256" key="2">
    <source>
        <dbReference type="ARBA" id="ARBA00022737"/>
    </source>
</evidence>
<evidence type="ECO:0000313" key="4">
    <source>
        <dbReference type="EMBL" id="KAG2651911.1"/>
    </source>
</evidence>
<accession>A0A8T0WQS6</accession>
<comment type="caution">
    <text evidence="4">The sequence shown here is derived from an EMBL/GenBank/DDBJ whole genome shotgun (WGS) entry which is preliminary data.</text>
</comment>